<keyword evidence="9" id="KW-0175">Coiled coil</keyword>
<evidence type="ECO:0000256" key="2">
    <source>
        <dbReference type="ARBA" id="ARBA00008029"/>
    </source>
</evidence>
<dbReference type="GeneID" id="30197670"/>
<evidence type="ECO:0000256" key="9">
    <source>
        <dbReference type="SAM" id="Coils"/>
    </source>
</evidence>
<sequence length="678" mass="79660">MADSSPFVDRPSRAQSKHGSPFRRISFNSNNGGGATNNDPTYDELKSQINSLNYLISDLKNQVELGKIESEQKINELTKELSQQHLKNDNISSDQVFLYNQNKELQSKLTHVNENFTEEREKYENEIRTLKTDLFNYKKQYDEVQSESKYKLSQVEQEQHNNQAQIQNLNQLNTELSNELDAKNDLINKLKLKFNEQNTTIEKLNSDLMSIPSRDEIASVETIKKQLSEQISYIQELEMKNLTQAEQIKKLTLNKQNVEILKEEKASLTKKLGKIDELNDTINDLNLQVLNLQQENSKWKVYLNEDDDVKIEEFVKNFKLIKDENILLKGNFNKVDTELKSFKNTYNELFITHETLNKNSQALTKSYSNLEKLNNEIEQQKNLAFEESNFLREQLKNLDQELSLNEDDKNKYIRNLEGLVDEYKNKINELTKQIPKDSSSNKRQRTEDDENDEDTTRNFQKSVSRLEDENFQLNNKFSKLLNENSVLLKKIESFQDIKEKKIRILQLRNNPYSNDQFIKKELIDTLTKENNDLLNKTPLGETIPKSIYDRSQLENQALERKIHDLNKRIQRLREIFSAKSLEFIDAVYSLIGFKLEFLPSNKIKLISKYVKNDKNCLLIDPVKQTFKTSKDNDEDDEFFQTCDTLIDFWIKEKNDIPSFLAALNLELFEKQQSREQQV</sequence>
<feature type="coiled-coil region" evidence="9">
    <location>
        <begin position="42"/>
        <end position="207"/>
    </location>
</feature>
<feature type="coiled-coil region" evidence="9">
    <location>
        <begin position="234"/>
        <end position="295"/>
    </location>
</feature>
<name>A0A1E3P276_WICAA</name>
<evidence type="ECO:0000256" key="6">
    <source>
        <dbReference type="ARBA" id="ARBA00023242"/>
    </source>
</evidence>
<dbReference type="PANTHER" id="PTHR23168:SF0">
    <property type="entry name" value="MITOTIC SPINDLE ASSEMBLY CHECKPOINT PROTEIN MAD1"/>
    <property type="match status" value="1"/>
</dbReference>
<keyword evidence="12" id="KW-1185">Reference proteome</keyword>
<dbReference type="Pfam" id="PF05557">
    <property type="entry name" value="MAD"/>
    <property type="match status" value="1"/>
</dbReference>
<gene>
    <name evidence="11" type="ORF">WICANDRAFT_104658</name>
</gene>
<dbReference type="Proteomes" id="UP000094112">
    <property type="component" value="Unassembled WGS sequence"/>
</dbReference>
<dbReference type="GO" id="GO:0051315">
    <property type="term" value="P:attachment of mitotic spindle microtubules to kinetochore"/>
    <property type="evidence" value="ECO:0007669"/>
    <property type="project" value="TreeGrafter"/>
</dbReference>
<evidence type="ECO:0000313" key="12">
    <source>
        <dbReference type="Proteomes" id="UP000094112"/>
    </source>
</evidence>
<accession>A0A1E3P276</accession>
<dbReference type="AlphaFoldDB" id="A0A1E3P276"/>
<dbReference type="RefSeq" id="XP_019038778.1">
    <property type="nucleotide sequence ID" value="XM_019180424.1"/>
</dbReference>
<evidence type="ECO:0000256" key="8">
    <source>
        <dbReference type="ARBA" id="ARBA00032890"/>
    </source>
</evidence>
<dbReference type="Gene3D" id="3.30.457.60">
    <property type="match status" value="1"/>
</dbReference>
<dbReference type="EMBL" id="KV454210">
    <property type="protein sequence ID" value="ODQ59571.1"/>
    <property type="molecule type" value="Genomic_DNA"/>
</dbReference>
<evidence type="ECO:0000256" key="5">
    <source>
        <dbReference type="ARBA" id="ARBA00022776"/>
    </source>
</evidence>
<comment type="subcellular location">
    <subcellularLocation>
        <location evidence="1">Nucleus</location>
    </subcellularLocation>
</comment>
<proteinExistence type="inferred from homology"/>
<evidence type="ECO:0000256" key="1">
    <source>
        <dbReference type="ARBA" id="ARBA00004123"/>
    </source>
</evidence>
<dbReference type="GO" id="GO:0007094">
    <property type="term" value="P:mitotic spindle assembly checkpoint signaling"/>
    <property type="evidence" value="ECO:0007669"/>
    <property type="project" value="InterPro"/>
</dbReference>
<dbReference type="STRING" id="683960.A0A1E3P276"/>
<evidence type="ECO:0000313" key="11">
    <source>
        <dbReference type="EMBL" id="ODQ59571.1"/>
    </source>
</evidence>
<organism evidence="11 12">
    <name type="scientific">Wickerhamomyces anomalus (strain ATCC 58044 / CBS 1984 / NCYC 433 / NRRL Y-366-8)</name>
    <name type="common">Yeast</name>
    <name type="synonym">Hansenula anomala</name>
    <dbReference type="NCBI Taxonomy" id="683960"/>
    <lineage>
        <taxon>Eukaryota</taxon>
        <taxon>Fungi</taxon>
        <taxon>Dikarya</taxon>
        <taxon>Ascomycota</taxon>
        <taxon>Saccharomycotina</taxon>
        <taxon>Saccharomycetes</taxon>
        <taxon>Phaffomycetales</taxon>
        <taxon>Wickerhamomycetaceae</taxon>
        <taxon>Wickerhamomyces</taxon>
    </lineage>
</organism>
<comment type="similarity">
    <text evidence="2">Belongs to the MAD1 family.</text>
</comment>
<dbReference type="PANTHER" id="PTHR23168">
    <property type="entry name" value="MITOTIC SPINDLE ASSEMBLY CHECKPOINT PROTEIN MAD1 MITOTIC ARREST DEFICIENT-LIKE PROTEIN 1"/>
    <property type="match status" value="1"/>
</dbReference>
<feature type="coiled-coil region" evidence="9">
    <location>
        <begin position="548"/>
        <end position="575"/>
    </location>
</feature>
<dbReference type="Gene3D" id="6.10.250.90">
    <property type="match status" value="1"/>
</dbReference>
<dbReference type="Gene3D" id="1.20.5.170">
    <property type="match status" value="1"/>
</dbReference>
<evidence type="ECO:0000256" key="10">
    <source>
        <dbReference type="SAM" id="MobiDB-lite"/>
    </source>
</evidence>
<feature type="region of interest" description="Disordered" evidence="10">
    <location>
        <begin position="431"/>
        <end position="458"/>
    </location>
</feature>
<dbReference type="GO" id="GO:0005635">
    <property type="term" value="C:nuclear envelope"/>
    <property type="evidence" value="ECO:0007669"/>
    <property type="project" value="TreeGrafter"/>
</dbReference>
<protein>
    <recommendedName>
        <fullName evidence="3">Spindle assembly checkpoint component MAD1</fullName>
    </recommendedName>
    <alternativeName>
        <fullName evidence="8">Mitotic arrest deficient protein 1</fullName>
    </alternativeName>
</protein>
<dbReference type="OrthoDB" id="331602at2759"/>
<feature type="region of interest" description="Disordered" evidence="10">
    <location>
        <begin position="1"/>
        <end position="39"/>
    </location>
</feature>
<dbReference type="GO" id="GO:0000776">
    <property type="term" value="C:kinetochore"/>
    <property type="evidence" value="ECO:0007669"/>
    <property type="project" value="TreeGrafter"/>
</dbReference>
<keyword evidence="6" id="KW-0539">Nucleus</keyword>
<evidence type="ECO:0000256" key="7">
    <source>
        <dbReference type="ARBA" id="ARBA00023306"/>
    </source>
</evidence>
<evidence type="ECO:0000256" key="3">
    <source>
        <dbReference type="ARBA" id="ARBA00022019"/>
    </source>
</evidence>
<keyword evidence="4" id="KW-0132">Cell division</keyword>
<keyword evidence="7" id="KW-0131">Cell cycle</keyword>
<feature type="compositionally biased region" description="Polar residues" evidence="10">
    <location>
        <begin position="26"/>
        <end position="39"/>
    </location>
</feature>
<reference evidence="11 12" key="1">
    <citation type="journal article" date="2016" name="Proc. Natl. Acad. Sci. U.S.A.">
        <title>Comparative genomics of biotechnologically important yeasts.</title>
        <authorList>
            <person name="Riley R."/>
            <person name="Haridas S."/>
            <person name="Wolfe K.H."/>
            <person name="Lopes M.R."/>
            <person name="Hittinger C.T."/>
            <person name="Goeker M."/>
            <person name="Salamov A.A."/>
            <person name="Wisecaver J.H."/>
            <person name="Long T.M."/>
            <person name="Calvey C.H."/>
            <person name="Aerts A.L."/>
            <person name="Barry K.W."/>
            <person name="Choi C."/>
            <person name="Clum A."/>
            <person name="Coughlan A.Y."/>
            <person name="Deshpande S."/>
            <person name="Douglass A.P."/>
            <person name="Hanson S.J."/>
            <person name="Klenk H.-P."/>
            <person name="LaButti K.M."/>
            <person name="Lapidus A."/>
            <person name="Lindquist E.A."/>
            <person name="Lipzen A.M."/>
            <person name="Meier-Kolthoff J.P."/>
            <person name="Ohm R.A."/>
            <person name="Otillar R.P."/>
            <person name="Pangilinan J.L."/>
            <person name="Peng Y."/>
            <person name="Rokas A."/>
            <person name="Rosa C.A."/>
            <person name="Scheuner C."/>
            <person name="Sibirny A.A."/>
            <person name="Slot J.C."/>
            <person name="Stielow J.B."/>
            <person name="Sun H."/>
            <person name="Kurtzman C.P."/>
            <person name="Blackwell M."/>
            <person name="Grigoriev I.V."/>
            <person name="Jeffries T.W."/>
        </authorList>
    </citation>
    <scope>NUCLEOTIDE SEQUENCE [LARGE SCALE GENOMIC DNA]</scope>
    <source>
        <strain evidence="12">ATCC 58044 / CBS 1984 / NCYC 433 / NRRL Y-366-8</strain>
    </source>
</reference>
<dbReference type="GO" id="GO:0072686">
    <property type="term" value="C:mitotic spindle"/>
    <property type="evidence" value="ECO:0007669"/>
    <property type="project" value="TreeGrafter"/>
</dbReference>
<evidence type="ECO:0000256" key="4">
    <source>
        <dbReference type="ARBA" id="ARBA00022618"/>
    </source>
</evidence>
<keyword evidence="5" id="KW-0498">Mitosis</keyword>
<dbReference type="GO" id="GO:0051301">
    <property type="term" value="P:cell division"/>
    <property type="evidence" value="ECO:0007669"/>
    <property type="project" value="UniProtKB-KW"/>
</dbReference>
<dbReference type="InterPro" id="IPR008672">
    <property type="entry name" value="Mad1"/>
</dbReference>